<dbReference type="InterPro" id="IPR040605">
    <property type="entry name" value="Glyco_hydro2_dom5"/>
</dbReference>
<proteinExistence type="inferred from homology"/>
<keyword evidence="3" id="KW-0326">Glycosidase</keyword>
<dbReference type="RefSeq" id="WP_225439696.1">
    <property type="nucleotide sequence ID" value="NZ_BLAN01000053.1"/>
</dbReference>
<dbReference type="GO" id="GO:0016798">
    <property type="term" value="F:hydrolase activity, acting on glycosyl bonds"/>
    <property type="evidence" value="ECO:0007669"/>
    <property type="project" value="UniProtKB-KW"/>
</dbReference>
<accession>A0A6F9XS35</accession>
<protein>
    <recommendedName>
        <fullName evidence="4">Glycoside hydrolase family 2 domain-containing protein</fullName>
    </recommendedName>
</protein>
<dbReference type="Gene3D" id="2.60.40.10">
    <property type="entry name" value="Immunoglobulins"/>
    <property type="match status" value="1"/>
</dbReference>
<sequence length="96" mass="10240">MQTASTPVAISSQVVYRGQKYDLVALVAKDQAGNVVPTANQEVNVKVTSAKIVGLGNGDPADISNYALDKVKLFMGKALAVVKKEPKVSYQVEVEF</sequence>
<dbReference type="AlphaFoldDB" id="A0A6F9XS35"/>
<dbReference type="InterPro" id="IPR013783">
    <property type="entry name" value="Ig-like_fold"/>
</dbReference>
<organism evidence="5">
    <name type="scientific">Ligilactobacillus agilis</name>
    <dbReference type="NCBI Taxonomy" id="1601"/>
    <lineage>
        <taxon>Bacteria</taxon>
        <taxon>Bacillati</taxon>
        <taxon>Bacillota</taxon>
        <taxon>Bacilli</taxon>
        <taxon>Lactobacillales</taxon>
        <taxon>Lactobacillaceae</taxon>
        <taxon>Ligilactobacillus</taxon>
    </lineage>
</organism>
<name>A0A6F9XS35_9LACO</name>
<evidence type="ECO:0000256" key="1">
    <source>
        <dbReference type="ARBA" id="ARBA00007401"/>
    </source>
</evidence>
<keyword evidence="2" id="KW-0378">Hydrolase</keyword>
<dbReference type="Pfam" id="PF18565">
    <property type="entry name" value="Glyco_hydro2_C5"/>
    <property type="match status" value="1"/>
</dbReference>
<dbReference type="EMBL" id="BLAN01000053">
    <property type="protein sequence ID" value="GET08069.1"/>
    <property type="molecule type" value="Genomic_DNA"/>
</dbReference>
<comment type="caution">
    <text evidence="5">The sequence shown here is derived from an EMBL/GenBank/DDBJ whole genome shotgun (WGS) entry which is preliminary data.</text>
</comment>
<evidence type="ECO:0000256" key="3">
    <source>
        <dbReference type="ARBA" id="ARBA00023295"/>
    </source>
</evidence>
<dbReference type="Proteomes" id="UP000494178">
    <property type="component" value="Unassembled WGS sequence"/>
</dbReference>
<evidence type="ECO:0000256" key="2">
    <source>
        <dbReference type="ARBA" id="ARBA00022801"/>
    </source>
</evidence>
<reference evidence="5" key="1">
    <citation type="submission" date="2019-10" db="EMBL/GenBank/DDBJ databases">
        <title>Lactobacillus agilis SY111 Whole Genome Sequencing Project.</title>
        <authorList>
            <person name="Suzuki S."/>
            <person name="Endo A."/>
            <person name="Maeno S."/>
            <person name="Shiwa Y."/>
            <person name="Matsutani M."/>
            <person name="Kajikawa A."/>
        </authorList>
    </citation>
    <scope>NUCLEOTIDE SEQUENCE</scope>
    <source>
        <strain evidence="5">SY111</strain>
    </source>
</reference>
<evidence type="ECO:0000259" key="4">
    <source>
        <dbReference type="Pfam" id="PF18565"/>
    </source>
</evidence>
<evidence type="ECO:0000313" key="5">
    <source>
        <dbReference type="EMBL" id="GET08069.1"/>
    </source>
</evidence>
<comment type="similarity">
    <text evidence="1">Belongs to the glycosyl hydrolase 2 family.</text>
</comment>
<feature type="domain" description="Glycoside hydrolase family 2" evidence="4">
    <location>
        <begin position="18"/>
        <end position="87"/>
    </location>
</feature>
<gene>
    <name evidence="5" type="ORF">SY111_06930</name>
</gene>